<dbReference type="AlphaFoldDB" id="B3RTN0"/>
<dbReference type="OrthoDB" id="10059102at2759"/>
<dbReference type="SMART" id="SM00042">
    <property type="entry name" value="CUB"/>
    <property type="match status" value="1"/>
</dbReference>
<dbReference type="GO" id="GO:0005615">
    <property type="term" value="C:extracellular space"/>
    <property type="evidence" value="ECO:0000318"/>
    <property type="project" value="GO_Central"/>
</dbReference>
<keyword evidence="2" id="KW-0964">Secreted</keyword>
<dbReference type="Proteomes" id="UP000009022">
    <property type="component" value="Unassembled WGS sequence"/>
</dbReference>
<evidence type="ECO:0000313" key="12">
    <source>
        <dbReference type="Proteomes" id="UP000009022"/>
    </source>
</evidence>
<sequence>MTLKKSVNYEDCHRFIVYFRLGYRQATCGSTSYAKSGTIESPSYPSNYPRRTDCTSTVVASSDEVVTVTFSEFDVESATNCKYDYVSLYDGNTLRHTYCGKGSVPTFTTSPGSNFVLTFHTDGSVQKKGFALSFTVTKVAAPTGSTTGTVSTGTYNPGTCGKTAYKLSLTDRIVGGAECSPKHALPWQVSLQTNTGFHFCGGSIISDRYVVTAAHCVDGQTPTSWRIVLGAHNIGSNEPSQFVATVKRAKMHPSYDTSTLSNDIAIIELNEKITFTNEISPVCVSKTRIADNADVIVSGWGTLTAGGASPDTLQRVIVPTISRSECSSTVYGTGYIDSTMLCAGLMSGGKDSCQGDSGGPLVHDRSGTYYLEGVVSWGYGCADPNRPGVYARVSSLYSFLETETGLTF</sequence>
<reference evidence="11 12" key="1">
    <citation type="journal article" date="2008" name="Nature">
        <title>The Trichoplax genome and the nature of placozoans.</title>
        <authorList>
            <person name="Srivastava M."/>
            <person name="Begovic E."/>
            <person name="Chapman J."/>
            <person name="Putnam N.H."/>
            <person name="Hellsten U."/>
            <person name="Kawashima T."/>
            <person name="Kuo A."/>
            <person name="Mitros T."/>
            <person name="Salamov A."/>
            <person name="Carpenter M.L."/>
            <person name="Signorovitch A.Y."/>
            <person name="Moreno M.A."/>
            <person name="Kamm K."/>
            <person name="Grimwood J."/>
            <person name="Schmutz J."/>
            <person name="Shapiro H."/>
            <person name="Grigoriev I.V."/>
            <person name="Buss L.W."/>
            <person name="Schierwater B."/>
            <person name="Dellaporta S.L."/>
            <person name="Rokhsar D.S."/>
        </authorList>
    </citation>
    <scope>NUCLEOTIDE SEQUENCE [LARGE SCALE GENOMIC DNA]</scope>
    <source>
        <strain evidence="11 12">Grell-BS-1999</strain>
    </source>
</reference>
<keyword evidence="12" id="KW-1185">Reference proteome</keyword>
<evidence type="ECO:0000259" key="10">
    <source>
        <dbReference type="PROSITE" id="PS50240"/>
    </source>
</evidence>
<keyword evidence="3 8" id="KW-0645">Protease</keyword>
<dbReference type="SMART" id="SM00020">
    <property type="entry name" value="Tryp_SPc"/>
    <property type="match status" value="1"/>
</dbReference>
<dbReference type="PROSITE" id="PS50240">
    <property type="entry name" value="TRYPSIN_DOM"/>
    <property type="match status" value="1"/>
</dbReference>
<gene>
    <name evidence="11" type="ORF">TRIADDRAFT_55983</name>
</gene>
<comment type="caution">
    <text evidence="7">Lacks conserved residue(s) required for the propagation of feature annotation.</text>
</comment>
<dbReference type="PANTHER" id="PTHR24252:SF7">
    <property type="entry name" value="HYALIN"/>
    <property type="match status" value="1"/>
</dbReference>
<evidence type="ECO:0000256" key="5">
    <source>
        <dbReference type="ARBA" id="ARBA00022825"/>
    </source>
</evidence>
<dbReference type="SUPFAM" id="SSF49854">
    <property type="entry name" value="Spermadhesin, CUB domain"/>
    <property type="match status" value="1"/>
</dbReference>
<dbReference type="HOGENOM" id="CLU_674984_0_0_1"/>
<feature type="domain" description="Peptidase S1" evidence="10">
    <location>
        <begin position="173"/>
        <end position="405"/>
    </location>
</feature>
<dbReference type="PANTHER" id="PTHR24252">
    <property type="entry name" value="ACROSIN-RELATED"/>
    <property type="match status" value="1"/>
</dbReference>
<dbReference type="CDD" id="cd00190">
    <property type="entry name" value="Tryp_SPc"/>
    <property type="match status" value="1"/>
</dbReference>
<dbReference type="PROSITE" id="PS00135">
    <property type="entry name" value="TRYPSIN_SER"/>
    <property type="match status" value="1"/>
</dbReference>
<dbReference type="PROSITE" id="PS00134">
    <property type="entry name" value="TRYPSIN_HIS"/>
    <property type="match status" value="1"/>
</dbReference>
<dbReference type="eggNOG" id="KOG3627">
    <property type="taxonomic scope" value="Eukaryota"/>
</dbReference>
<dbReference type="PROSITE" id="PS01180">
    <property type="entry name" value="CUB"/>
    <property type="match status" value="1"/>
</dbReference>
<evidence type="ECO:0000256" key="3">
    <source>
        <dbReference type="ARBA" id="ARBA00022670"/>
    </source>
</evidence>
<dbReference type="FunFam" id="2.60.120.290:FF:000068">
    <property type="entry name" value="Metalloendopeptidase"/>
    <property type="match status" value="1"/>
</dbReference>
<evidence type="ECO:0000259" key="9">
    <source>
        <dbReference type="PROSITE" id="PS01180"/>
    </source>
</evidence>
<dbReference type="GO" id="GO:0004252">
    <property type="term" value="F:serine-type endopeptidase activity"/>
    <property type="evidence" value="ECO:0000318"/>
    <property type="project" value="GO_Central"/>
</dbReference>
<dbReference type="OMA" id="INDKMAN"/>
<dbReference type="Pfam" id="PF00431">
    <property type="entry name" value="CUB"/>
    <property type="match status" value="1"/>
</dbReference>
<dbReference type="InParanoid" id="B3RTN0"/>
<dbReference type="InterPro" id="IPR009003">
    <property type="entry name" value="Peptidase_S1_PA"/>
</dbReference>
<dbReference type="PRINTS" id="PR00722">
    <property type="entry name" value="CHYMOTRYPSIN"/>
</dbReference>
<dbReference type="Gene3D" id="2.40.10.10">
    <property type="entry name" value="Trypsin-like serine proteases"/>
    <property type="match status" value="1"/>
</dbReference>
<feature type="domain" description="CUB" evidence="9">
    <location>
        <begin position="28"/>
        <end position="137"/>
    </location>
</feature>
<comment type="subcellular location">
    <subcellularLocation>
        <location evidence="1">Secreted</location>
    </subcellularLocation>
</comment>
<dbReference type="InterPro" id="IPR001254">
    <property type="entry name" value="Trypsin_dom"/>
</dbReference>
<organism evidence="11 12">
    <name type="scientific">Trichoplax adhaerens</name>
    <name type="common">Trichoplax reptans</name>
    <dbReference type="NCBI Taxonomy" id="10228"/>
    <lineage>
        <taxon>Eukaryota</taxon>
        <taxon>Metazoa</taxon>
        <taxon>Placozoa</taxon>
        <taxon>Uniplacotomia</taxon>
        <taxon>Trichoplacea</taxon>
        <taxon>Trichoplacidae</taxon>
        <taxon>Trichoplax</taxon>
    </lineage>
</organism>
<dbReference type="STRING" id="10228.B3RTN0"/>
<protein>
    <recommendedName>
        <fullName evidence="13">CUB domain-containing protein</fullName>
    </recommendedName>
</protein>
<dbReference type="FunFam" id="2.40.10.10:FF:000015">
    <property type="entry name" value="Atrial natriuretic peptide-converting enzyme"/>
    <property type="match status" value="1"/>
</dbReference>
<dbReference type="CDD" id="cd00041">
    <property type="entry name" value="CUB"/>
    <property type="match status" value="1"/>
</dbReference>
<dbReference type="InterPro" id="IPR033116">
    <property type="entry name" value="TRYPSIN_SER"/>
</dbReference>
<keyword evidence="6" id="KW-1015">Disulfide bond</keyword>
<evidence type="ECO:0000256" key="6">
    <source>
        <dbReference type="ARBA" id="ARBA00023157"/>
    </source>
</evidence>
<dbReference type="RefSeq" id="XP_002111694.1">
    <property type="nucleotide sequence ID" value="XM_002111658.1"/>
</dbReference>
<dbReference type="InterPro" id="IPR035914">
    <property type="entry name" value="Sperma_CUB_dom_sf"/>
</dbReference>
<dbReference type="Pfam" id="PF00089">
    <property type="entry name" value="Trypsin"/>
    <property type="match status" value="1"/>
</dbReference>
<dbReference type="InterPro" id="IPR043504">
    <property type="entry name" value="Peptidase_S1_PA_chymotrypsin"/>
</dbReference>
<evidence type="ECO:0000256" key="7">
    <source>
        <dbReference type="PROSITE-ProRule" id="PRU00059"/>
    </source>
</evidence>
<accession>B3RTN0</accession>
<evidence type="ECO:0000256" key="2">
    <source>
        <dbReference type="ARBA" id="ARBA00022525"/>
    </source>
</evidence>
<evidence type="ECO:0000256" key="4">
    <source>
        <dbReference type="ARBA" id="ARBA00022801"/>
    </source>
</evidence>
<dbReference type="KEGG" id="tad:TRIADDRAFT_55983"/>
<dbReference type="EMBL" id="DS985244">
    <property type="protein sequence ID" value="EDV25661.1"/>
    <property type="molecule type" value="Genomic_DNA"/>
</dbReference>
<dbReference type="Gene3D" id="2.60.120.290">
    <property type="entry name" value="Spermadhesin, CUB domain"/>
    <property type="match status" value="1"/>
</dbReference>
<dbReference type="MEROPS" id="S01.035"/>
<dbReference type="InterPro" id="IPR000859">
    <property type="entry name" value="CUB_dom"/>
</dbReference>
<dbReference type="CTD" id="6753404"/>
<evidence type="ECO:0000256" key="1">
    <source>
        <dbReference type="ARBA" id="ARBA00004613"/>
    </source>
</evidence>
<evidence type="ECO:0000313" key="11">
    <source>
        <dbReference type="EMBL" id="EDV25661.1"/>
    </source>
</evidence>
<evidence type="ECO:0000256" key="8">
    <source>
        <dbReference type="RuleBase" id="RU363034"/>
    </source>
</evidence>
<proteinExistence type="predicted"/>
<keyword evidence="4 8" id="KW-0378">Hydrolase</keyword>
<keyword evidence="5 8" id="KW-0720">Serine protease</keyword>
<dbReference type="InterPro" id="IPR001314">
    <property type="entry name" value="Peptidase_S1A"/>
</dbReference>
<evidence type="ECO:0008006" key="13">
    <source>
        <dbReference type="Google" id="ProtNLM"/>
    </source>
</evidence>
<dbReference type="PhylomeDB" id="B3RTN0"/>
<dbReference type="GeneID" id="6753404"/>
<name>B3RTN0_TRIAD</name>
<dbReference type="InterPro" id="IPR018114">
    <property type="entry name" value="TRYPSIN_HIS"/>
</dbReference>
<dbReference type="SUPFAM" id="SSF50494">
    <property type="entry name" value="Trypsin-like serine proteases"/>
    <property type="match status" value="1"/>
</dbReference>
<dbReference type="GO" id="GO:0006508">
    <property type="term" value="P:proteolysis"/>
    <property type="evidence" value="ECO:0000318"/>
    <property type="project" value="GO_Central"/>
</dbReference>